<dbReference type="InterPro" id="IPR011527">
    <property type="entry name" value="ABC1_TM_dom"/>
</dbReference>
<evidence type="ECO:0000313" key="12">
    <source>
        <dbReference type="Proteomes" id="UP001055159"/>
    </source>
</evidence>
<dbReference type="CDD" id="cd03223">
    <property type="entry name" value="ABCD_peroxisomal_ALDP"/>
    <property type="match status" value="1"/>
</dbReference>
<dbReference type="PROSITE" id="PS00211">
    <property type="entry name" value="ABC_TRANSPORTER_1"/>
    <property type="match status" value="1"/>
</dbReference>
<comment type="subcellular location">
    <subcellularLocation>
        <location evidence="1">Cell membrane</location>
        <topology evidence="1">Multi-pass membrane protein</topology>
    </subcellularLocation>
</comment>
<evidence type="ECO:0000256" key="7">
    <source>
        <dbReference type="ARBA" id="ARBA00023136"/>
    </source>
</evidence>
<dbReference type="SUPFAM" id="SSF90123">
    <property type="entry name" value="ABC transporter transmembrane region"/>
    <property type="match status" value="1"/>
</dbReference>
<evidence type="ECO:0000313" key="11">
    <source>
        <dbReference type="EMBL" id="ULP39392.1"/>
    </source>
</evidence>
<dbReference type="Pfam" id="PF06472">
    <property type="entry name" value="ABC_membrane_2"/>
    <property type="match status" value="1"/>
</dbReference>
<evidence type="ECO:0000256" key="1">
    <source>
        <dbReference type="ARBA" id="ARBA00004651"/>
    </source>
</evidence>
<keyword evidence="6 8" id="KW-1133">Transmembrane helix</keyword>
<sequence>MQEMFAPTLDWGSELWISLVWIAKGWAIAAVATLIVLALIGRFTTWGKQFWRISGAYFTGRDSIKVWLFLAILLLSVMINVRLDVLFTYQSNDLLTSFQVVVSGLTMDNEEVRQSGIDGFWSTIAIFSILAVLSITQLLLDMYLFQRFCLRWRAWLTDRMTGDWLDGRAYYRARFIDETIDNPDQRIQSDIDIFTATNGPLPNVPYYGSSSSLLFGAISAVVSVVSFTAILWELSGPLTLFGITLSHAIFWIGIVYVIFASVIAFWIGRPIIGLSFLNEKYNAAFRYALVRLRDASEAVAFYRGEVAERTGLRRLFAPVVANYRRYVNRSLRFNGWNWSMGQIIVPLPYLVQFPRFAAGEIPLGALNQSASAFGAIQSGLSFFRNAYDLFAGYRAAIIRLDGLVTADEQGRALPALDVAGCTGQNVTLENVEVRTPDGTQLVDPVNLRLEPGECLMITGKSGTGKTTLLRSLAQLWPFTSGRLTYPIDENETLFLSQMPYVPLGDLRAVVSYPSKTGDIEDDLLRTALQKVALPHLVDRLDEVQDWAKVLSPGEQQRIAFARILLTRPKAVFLDESTSALDEGLELTMYDLVRTELPDTILVSVSHRSSLQRHHTRELKLLGEGAWELGVIGGEPARV</sequence>
<feature type="transmembrane region" description="Helical" evidence="8">
    <location>
        <begin position="64"/>
        <end position="83"/>
    </location>
</feature>
<evidence type="ECO:0000259" key="9">
    <source>
        <dbReference type="PROSITE" id="PS50893"/>
    </source>
</evidence>
<evidence type="ECO:0000256" key="8">
    <source>
        <dbReference type="SAM" id="Phobius"/>
    </source>
</evidence>
<dbReference type="InterPro" id="IPR050835">
    <property type="entry name" value="ABC_transporter_sub-D"/>
</dbReference>
<dbReference type="PROSITE" id="PS50929">
    <property type="entry name" value="ABC_TM1F"/>
    <property type="match status" value="1"/>
</dbReference>
<dbReference type="InterPro" id="IPR003593">
    <property type="entry name" value="AAA+_ATPase"/>
</dbReference>
<keyword evidence="3 8" id="KW-0812">Transmembrane</keyword>
<feature type="transmembrane region" description="Helical" evidence="8">
    <location>
        <begin position="238"/>
        <end position="267"/>
    </location>
</feature>
<dbReference type="EMBL" id="CP092427">
    <property type="protein sequence ID" value="ULP39392.1"/>
    <property type="molecule type" value="Genomic_DNA"/>
</dbReference>
<dbReference type="GO" id="GO:0005524">
    <property type="term" value="F:ATP binding"/>
    <property type="evidence" value="ECO:0007669"/>
    <property type="project" value="UniProtKB-KW"/>
</dbReference>
<protein>
    <submittedName>
        <fullName evidence="11">ABC transporter ATP-binding protein/permease</fullName>
    </submittedName>
</protein>
<proteinExistence type="predicted"/>
<keyword evidence="12" id="KW-1185">Reference proteome</keyword>
<feature type="domain" description="ABC transporter" evidence="9">
    <location>
        <begin position="426"/>
        <end position="638"/>
    </location>
</feature>
<keyword evidence="2" id="KW-0813">Transport</keyword>
<feature type="transmembrane region" description="Helical" evidence="8">
    <location>
        <begin position="120"/>
        <end position="145"/>
    </location>
</feature>
<dbReference type="PANTHER" id="PTHR11384">
    <property type="entry name" value="ATP-BINDING CASSETTE, SUB-FAMILY D MEMBER"/>
    <property type="match status" value="1"/>
</dbReference>
<feature type="transmembrane region" description="Helical" evidence="8">
    <location>
        <begin position="20"/>
        <end position="43"/>
    </location>
</feature>
<gene>
    <name evidence="11" type="ORF">MJO55_13875</name>
</gene>
<dbReference type="Pfam" id="PF00005">
    <property type="entry name" value="ABC_tran"/>
    <property type="match status" value="1"/>
</dbReference>
<dbReference type="InterPro" id="IPR027417">
    <property type="entry name" value="P-loop_NTPase"/>
</dbReference>
<dbReference type="PANTHER" id="PTHR11384:SF59">
    <property type="entry name" value="LYSOSOMAL COBALAMIN TRANSPORTER ABCD4"/>
    <property type="match status" value="1"/>
</dbReference>
<dbReference type="Gene3D" id="1.20.1560.10">
    <property type="entry name" value="ABC transporter type 1, transmembrane domain"/>
    <property type="match status" value="1"/>
</dbReference>
<name>A0ABY3UNV7_9MYCO</name>
<organism evidence="11 12">
    <name type="scientific">Mycolicibacterium rufum</name>
    <dbReference type="NCBI Taxonomy" id="318424"/>
    <lineage>
        <taxon>Bacteria</taxon>
        <taxon>Bacillati</taxon>
        <taxon>Actinomycetota</taxon>
        <taxon>Actinomycetes</taxon>
        <taxon>Mycobacteriales</taxon>
        <taxon>Mycobacteriaceae</taxon>
        <taxon>Mycolicibacterium</taxon>
    </lineage>
</organism>
<feature type="domain" description="ABC transmembrane type-1" evidence="10">
    <location>
        <begin position="67"/>
        <end position="392"/>
    </location>
</feature>
<dbReference type="Gene3D" id="3.40.50.300">
    <property type="entry name" value="P-loop containing nucleotide triphosphate hydrolases"/>
    <property type="match status" value="1"/>
</dbReference>
<dbReference type="Proteomes" id="UP001055159">
    <property type="component" value="Chromosome"/>
</dbReference>
<feature type="transmembrane region" description="Helical" evidence="8">
    <location>
        <begin position="213"/>
        <end position="232"/>
    </location>
</feature>
<dbReference type="InterPro" id="IPR036640">
    <property type="entry name" value="ABC1_TM_sf"/>
</dbReference>
<accession>A0ABY3UNV7</accession>
<evidence type="ECO:0000256" key="2">
    <source>
        <dbReference type="ARBA" id="ARBA00022448"/>
    </source>
</evidence>
<dbReference type="SMART" id="SM00382">
    <property type="entry name" value="AAA"/>
    <property type="match status" value="1"/>
</dbReference>
<evidence type="ECO:0000256" key="4">
    <source>
        <dbReference type="ARBA" id="ARBA00022741"/>
    </source>
</evidence>
<keyword evidence="4" id="KW-0547">Nucleotide-binding</keyword>
<evidence type="ECO:0000256" key="6">
    <source>
        <dbReference type="ARBA" id="ARBA00022989"/>
    </source>
</evidence>
<dbReference type="SUPFAM" id="SSF52540">
    <property type="entry name" value="P-loop containing nucleoside triphosphate hydrolases"/>
    <property type="match status" value="1"/>
</dbReference>
<dbReference type="InterPro" id="IPR017871">
    <property type="entry name" value="ABC_transporter-like_CS"/>
</dbReference>
<evidence type="ECO:0000256" key="5">
    <source>
        <dbReference type="ARBA" id="ARBA00022840"/>
    </source>
</evidence>
<keyword evidence="5 11" id="KW-0067">ATP-binding</keyword>
<dbReference type="InterPro" id="IPR003439">
    <property type="entry name" value="ABC_transporter-like_ATP-bd"/>
</dbReference>
<reference evidence="11" key="1">
    <citation type="submission" date="2022-08" db="EMBL/GenBank/DDBJ databases">
        <title>Whole genome sequencing of non-tuberculosis mycobacteria type-strains.</title>
        <authorList>
            <person name="Igarashi Y."/>
            <person name="Osugi A."/>
            <person name="Mitarai S."/>
        </authorList>
    </citation>
    <scope>NUCLEOTIDE SEQUENCE</scope>
    <source>
        <strain evidence="11">JCM 16372</strain>
    </source>
</reference>
<evidence type="ECO:0000256" key="3">
    <source>
        <dbReference type="ARBA" id="ARBA00022692"/>
    </source>
</evidence>
<evidence type="ECO:0000259" key="10">
    <source>
        <dbReference type="PROSITE" id="PS50929"/>
    </source>
</evidence>
<dbReference type="PROSITE" id="PS50893">
    <property type="entry name" value="ABC_TRANSPORTER_2"/>
    <property type="match status" value="1"/>
</dbReference>
<keyword evidence="7 8" id="KW-0472">Membrane</keyword>